<feature type="binding site" evidence="6">
    <location>
        <position position="429"/>
    </location>
    <ligand>
        <name>Ni(2+)</name>
        <dbReference type="ChEBI" id="CHEBI:49786"/>
    </ligand>
</feature>
<organism evidence="7 8">
    <name type="scientific">Desulfolutivibrio sulfodismutans</name>
    <dbReference type="NCBI Taxonomy" id="63561"/>
    <lineage>
        <taxon>Bacteria</taxon>
        <taxon>Pseudomonadati</taxon>
        <taxon>Thermodesulfobacteriota</taxon>
        <taxon>Desulfovibrionia</taxon>
        <taxon>Desulfovibrionales</taxon>
        <taxon>Desulfovibrionaceae</taxon>
        <taxon>Desulfolutivibrio</taxon>
    </lineage>
</organism>
<feature type="binding site" evidence="6">
    <location>
        <position position="55"/>
    </location>
    <ligand>
        <name>Mg(2+)</name>
        <dbReference type="ChEBI" id="CHEBI:18420"/>
    </ligand>
</feature>
<feature type="binding site" evidence="6">
    <location>
        <position position="432"/>
    </location>
    <ligand>
        <name>Fe cation</name>
        <dbReference type="ChEBI" id="CHEBI:24875"/>
    </ligand>
</feature>
<evidence type="ECO:0000256" key="3">
    <source>
        <dbReference type="ARBA" id="ARBA00022596"/>
    </source>
</evidence>
<dbReference type="PANTHER" id="PTHR43600:SF2">
    <property type="entry name" value="F420-NON-REDUCING HYDROGENASE VHU SUBUNIT A"/>
    <property type="match status" value="1"/>
</dbReference>
<dbReference type="InterPro" id="IPR029014">
    <property type="entry name" value="NiFe-Hase_large"/>
</dbReference>
<keyword evidence="4 6" id="KW-0479">Metal-binding</keyword>
<dbReference type="Proteomes" id="UP000469724">
    <property type="component" value="Unassembled WGS sequence"/>
</dbReference>
<keyword evidence="6" id="KW-0460">Magnesium</keyword>
<dbReference type="RefSeq" id="WP_163301595.1">
    <property type="nucleotide sequence ID" value="NZ_JAAGRQ010000022.1"/>
</dbReference>
<evidence type="ECO:0000256" key="6">
    <source>
        <dbReference type="PIRSR" id="PIRSR601501-1"/>
    </source>
</evidence>
<name>A0A7K3NK30_9BACT</name>
<feature type="binding site" evidence="6">
    <location>
        <position position="435"/>
    </location>
    <ligand>
        <name>Mg(2+)</name>
        <dbReference type="ChEBI" id="CHEBI:18420"/>
    </ligand>
</feature>
<dbReference type="PANTHER" id="PTHR43600">
    <property type="entry name" value="COENZYME F420 HYDROGENASE, SUBUNIT ALPHA"/>
    <property type="match status" value="1"/>
</dbReference>
<keyword evidence="6" id="KW-0408">Iron</keyword>
<feature type="binding site" evidence="6">
    <location>
        <position position="77"/>
    </location>
    <ligand>
        <name>Fe cation</name>
        <dbReference type="ChEBI" id="CHEBI:24875"/>
    </ligand>
</feature>
<evidence type="ECO:0000313" key="8">
    <source>
        <dbReference type="Proteomes" id="UP000469724"/>
    </source>
</evidence>
<protein>
    <submittedName>
        <fullName evidence="7">Ni/Fe hydrogenase subunit alpha</fullName>
    </submittedName>
</protein>
<keyword evidence="8" id="KW-1185">Reference proteome</keyword>
<dbReference type="AlphaFoldDB" id="A0A7K3NK30"/>
<dbReference type="SUPFAM" id="SSF56762">
    <property type="entry name" value="HydB/Nqo4-like"/>
    <property type="match status" value="1"/>
</dbReference>
<dbReference type="InterPro" id="IPR001501">
    <property type="entry name" value="Ni-dep_hyd_lsu"/>
</dbReference>
<evidence type="ECO:0000256" key="1">
    <source>
        <dbReference type="ARBA" id="ARBA00001967"/>
    </source>
</evidence>
<dbReference type="GO" id="GO:0016151">
    <property type="term" value="F:nickel cation binding"/>
    <property type="evidence" value="ECO:0007669"/>
    <property type="project" value="InterPro"/>
</dbReference>
<evidence type="ECO:0000313" key="7">
    <source>
        <dbReference type="EMBL" id="NDY56542.1"/>
    </source>
</evidence>
<comment type="similarity">
    <text evidence="2">Belongs to the [NiFe]/[NiFeSe] hydrogenase large subunit family.</text>
</comment>
<dbReference type="PROSITE" id="PS00508">
    <property type="entry name" value="NI_HGENASE_L_2"/>
    <property type="match status" value="1"/>
</dbReference>
<gene>
    <name evidence="7" type="ORF">G3N56_07275</name>
</gene>
<keyword evidence="5" id="KW-0560">Oxidoreductase</keyword>
<dbReference type="InterPro" id="IPR018194">
    <property type="entry name" value="Ni-dep_hyd_lsu_Ni_BS"/>
</dbReference>
<comment type="caution">
    <text evidence="7">The sequence shown here is derived from an EMBL/GenBank/DDBJ whole genome shotgun (WGS) entry which is preliminary data.</text>
</comment>
<feature type="binding site" evidence="6">
    <location>
        <position position="77"/>
    </location>
    <ligand>
        <name>Ni(2+)</name>
        <dbReference type="ChEBI" id="CHEBI:49786"/>
    </ligand>
</feature>
<evidence type="ECO:0000256" key="2">
    <source>
        <dbReference type="ARBA" id="ARBA00009292"/>
    </source>
</evidence>
<comment type="cofactor">
    <cofactor evidence="6">
        <name>Fe cation</name>
        <dbReference type="ChEBI" id="CHEBI:24875"/>
    </cofactor>
</comment>
<evidence type="ECO:0000256" key="4">
    <source>
        <dbReference type="ARBA" id="ARBA00022723"/>
    </source>
</evidence>
<dbReference type="Gene3D" id="1.10.645.10">
    <property type="entry name" value="Cytochrome-c3 Hydrogenase, chain B"/>
    <property type="match status" value="1"/>
</dbReference>
<accession>A0A7K3NK30</accession>
<evidence type="ECO:0000256" key="5">
    <source>
        <dbReference type="ARBA" id="ARBA00023002"/>
    </source>
</evidence>
<comment type="cofactor">
    <cofactor evidence="1 6">
        <name>Ni(2+)</name>
        <dbReference type="ChEBI" id="CHEBI:49786"/>
    </cofactor>
</comment>
<dbReference type="GO" id="GO:0008901">
    <property type="term" value="F:ferredoxin hydrogenase activity"/>
    <property type="evidence" value="ECO:0007669"/>
    <property type="project" value="InterPro"/>
</dbReference>
<dbReference type="EMBL" id="JAAGRQ010000022">
    <property type="protein sequence ID" value="NDY56542.1"/>
    <property type="molecule type" value="Genomic_DNA"/>
</dbReference>
<dbReference type="Pfam" id="PF00374">
    <property type="entry name" value="NiFeSe_Hases"/>
    <property type="match status" value="2"/>
</dbReference>
<keyword evidence="3 6" id="KW-0533">Nickel</keyword>
<sequence>MAKPAKDKAVSTAKKINVHYLTRVEGHGNIIAEVDEAGTVTSCRWEVPEAPRFFEAMMLGRTYHDVHHIASRICGICSIGHQLASLQATEEALGVMVSEQTLILRKLALHGENIQSHLLHVGYLVLPDLLGVDSVIPLASTHREELLHLVKSRAMSNEFCRLVSGRTTHPQRLMVGGMAKLPSEEDLLKLREILVGAVPEMRAVVDLFAAVKGNFPDFTRETEYVGLSSPSEYGLYWGEVASTAAPRRPAALYQDVAREYCVPSSTAKWSKGVEGPYMVGALARFNINSGQLNASGREAAEKLGLKAPSYNPYYISLAQVVEVVHSIEDAITLTDRLLERGVQAEKPQVVRCAPGRGVGAVEVPRGLLFHAYEYDENGRVTHADCVIPTNQNHANIQKDLEALTPLIAREDKAAVELKLSMLVRAYDPCISCSTHRLDLSEGEGLVRFVPAGKAGLKEG</sequence>
<feature type="binding site" evidence="6">
    <location>
        <position position="74"/>
    </location>
    <ligand>
        <name>Ni(2+)</name>
        <dbReference type="ChEBI" id="CHEBI:49786"/>
    </ligand>
</feature>
<proteinExistence type="inferred from homology"/>
<reference evidence="7 8" key="1">
    <citation type="submission" date="2020-02" db="EMBL/GenBank/DDBJ databases">
        <title>Comparative genomics of sulfur disproportionating microorganisms.</title>
        <authorList>
            <person name="Ward L.M."/>
            <person name="Bertran E."/>
            <person name="Johnston D.T."/>
        </authorList>
    </citation>
    <scope>NUCLEOTIDE SEQUENCE [LARGE SCALE GENOMIC DNA]</scope>
    <source>
        <strain evidence="7 8">DSM 3696</strain>
    </source>
</reference>